<dbReference type="Pfam" id="PF00103">
    <property type="entry name" value="Hormone_1"/>
    <property type="match status" value="1"/>
</dbReference>
<evidence type="ECO:0000313" key="6">
    <source>
        <dbReference type="Ensembl" id="ENSLLEP00000042968.1"/>
    </source>
</evidence>
<keyword evidence="4" id="KW-0372">Hormone</keyword>
<evidence type="ECO:0000256" key="1">
    <source>
        <dbReference type="ARBA" id="ARBA00004613"/>
    </source>
</evidence>
<dbReference type="Proteomes" id="UP000694569">
    <property type="component" value="Unplaced"/>
</dbReference>
<dbReference type="FunFam" id="1.20.1250.10:FF:000065">
    <property type="entry name" value="Prolactin, gene 2"/>
    <property type="match status" value="1"/>
</dbReference>
<protein>
    <recommendedName>
        <fullName evidence="8">Prolactin</fullName>
    </recommendedName>
</protein>
<dbReference type="CDD" id="cd10288">
    <property type="entry name" value="prolactin_like"/>
    <property type="match status" value="1"/>
</dbReference>
<evidence type="ECO:0000256" key="4">
    <source>
        <dbReference type="RuleBase" id="RU003618"/>
    </source>
</evidence>
<dbReference type="GO" id="GO:0031667">
    <property type="term" value="P:response to nutrient levels"/>
    <property type="evidence" value="ECO:0007669"/>
    <property type="project" value="TreeGrafter"/>
</dbReference>
<dbReference type="GO" id="GO:0005179">
    <property type="term" value="F:hormone activity"/>
    <property type="evidence" value="ECO:0007669"/>
    <property type="project" value="UniProtKB-KW"/>
</dbReference>
<comment type="subcellular location">
    <subcellularLocation>
        <location evidence="1 4">Secreted</location>
    </subcellularLocation>
</comment>
<sequence length="223" mass="25814">MANTRRASHMGVILLALLMSDTFVIKMMVNSYPHCNPGSFQCQVLLSDLFDRAVRLSHYIQSLSMEMFEDFDQRYSQGHHFIAKVMNNCHTSSLSTPEDKEQALQLQHDNLINIVQTLLRSWNKPLEHLVLDVPDNMVKKVKEVEEQTKILQGGIDRIASRMHANLEDDYYPQWLGPVDTTIPNGESPLFAVYHLLHCFRRDSNKIDNYLKILRCRMVHANNC</sequence>
<comment type="similarity">
    <text evidence="2 4">Belongs to the somatotropin/prolactin family.</text>
</comment>
<accession>A0A8C5QVH2</accession>
<dbReference type="InterPro" id="IPR009079">
    <property type="entry name" value="4_helix_cytokine-like_core"/>
</dbReference>
<proteinExistence type="inferred from homology"/>
<dbReference type="PANTHER" id="PTHR11417:SF72">
    <property type="entry name" value="PROLACTIN"/>
    <property type="match status" value="1"/>
</dbReference>
<organism evidence="6 7">
    <name type="scientific">Leptobrachium leishanense</name>
    <name type="common">Leishan spiny toad</name>
    <dbReference type="NCBI Taxonomy" id="445787"/>
    <lineage>
        <taxon>Eukaryota</taxon>
        <taxon>Metazoa</taxon>
        <taxon>Chordata</taxon>
        <taxon>Craniata</taxon>
        <taxon>Vertebrata</taxon>
        <taxon>Euteleostomi</taxon>
        <taxon>Amphibia</taxon>
        <taxon>Batrachia</taxon>
        <taxon>Anura</taxon>
        <taxon>Pelobatoidea</taxon>
        <taxon>Megophryidae</taxon>
        <taxon>Leptobrachium</taxon>
    </lineage>
</organism>
<dbReference type="PANTHER" id="PTHR11417">
    <property type="entry name" value="SOMATOTROPIN,PROLACTIN"/>
    <property type="match status" value="1"/>
</dbReference>
<keyword evidence="7" id="KW-1185">Reference proteome</keyword>
<dbReference type="PRINTS" id="PR00836">
    <property type="entry name" value="SOMATOTROPIN"/>
</dbReference>
<dbReference type="InterPro" id="IPR001400">
    <property type="entry name" value="Somatotropin/Prolactin"/>
</dbReference>
<dbReference type="SUPFAM" id="SSF47266">
    <property type="entry name" value="4-helical cytokines"/>
    <property type="match status" value="1"/>
</dbReference>
<evidence type="ECO:0000256" key="3">
    <source>
        <dbReference type="ARBA" id="ARBA00022525"/>
    </source>
</evidence>
<dbReference type="OrthoDB" id="9946219at2759"/>
<evidence type="ECO:0000256" key="2">
    <source>
        <dbReference type="ARBA" id="ARBA00008474"/>
    </source>
</evidence>
<dbReference type="GO" id="GO:0046427">
    <property type="term" value="P:positive regulation of receptor signaling pathway via JAK-STAT"/>
    <property type="evidence" value="ECO:0007669"/>
    <property type="project" value="TreeGrafter"/>
</dbReference>
<dbReference type="GO" id="GO:0008284">
    <property type="term" value="P:positive regulation of cell population proliferation"/>
    <property type="evidence" value="ECO:0007669"/>
    <property type="project" value="TreeGrafter"/>
</dbReference>
<keyword evidence="5" id="KW-0732">Signal</keyword>
<dbReference type="Gene3D" id="1.20.1250.10">
    <property type="match status" value="1"/>
</dbReference>
<reference evidence="6" key="1">
    <citation type="submission" date="2025-08" db="UniProtKB">
        <authorList>
            <consortium name="Ensembl"/>
        </authorList>
    </citation>
    <scope>IDENTIFICATION</scope>
</reference>
<keyword evidence="3" id="KW-0964">Secreted</keyword>
<evidence type="ECO:0000256" key="5">
    <source>
        <dbReference type="SAM" id="SignalP"/>
    </source>
</evidence>
<dbReference type="AlphaFoldDB" id="A0A8C5QVH2"/>
<name>A0A8C5QVH2_9ANUR</name>
<dbReference type="Ensembl" id="ENSLLET00000044679.1">
    <property type="protein sequence ID" value="ENSLLEP00000042968.1"/>
    <property type="gene ID" value="ENSLLEG00000027336.1"/>
</dbReference>
<reference evidence="6" key="2">
    <citation type="submission" date="2025-09" db="UniProtKB">
        <authorList>
            <consortium name="Ensembl"/>
        </authorList>
    </citation>
    <scope>IDENTIFICATION</scope>
</reference>
<evidence type="ECO:0000313" key="7">
    <source>
        <dbReference type="Proteomes" id="UP000694569"/>
    </source>
</evidence>
<dbReference type="PROSITE" id="PS00266">
    <property type="entry name" value="SOMATOTROPIN_1"/>
    <property type="match status" value="1"/>
</dbReference>
<evidence type="ECO:0008006" key="8">
    <source>
        <dbReference type="Google" id="ProtNLM"/>
    </source>
</evidence>
<dbReference type="GeneTree" id="ENSGT00950000182818"/>
<dbReference type="PROSITE" id="PS00338">
    <property type="entry name" value="SOMATOTROPIN_2"/>
    <property type="match status" value="1"/>
</dbReference>
<feature type="signal peptide" evidence="5">
    <location>
        <begin position="1"/>
        <end position="22"/>
    </location>
</feature>
<feature type="chain" id="PRO_5034429030" description="Prolactin" evidence="5">
    <location>
        <begin position="23"/>
        <end position="223"/>
    </location>
</feature>
<dbReference type="GO" id="GO:0005615">
    <property type="term" value="C:extracellular space"/>
    <property type="evidence" value="ECO:0007669"/>
    <property type="project" value="TreeGrafter"/>
</dbReference>
<dbReference type="InterPro" id="IPR018116">
    <property type="entry name" value="Somatotropin_CS"/>
</dbReference>